<evidence type="ECO:0000313" key="2">
    <source>
        <dbReference type="Proteomes" id="UP001386955"/>
    </source>
</evidence>
<dbReference type="AlphaFoldDB" id="A0AAN9XW95"/>
<organism evidence="1 2">
    <name type="scientific">Psophocarpus tetragonolobus</name>
    <name type="common">Winged bean</name>
    <name type="synonym">Dolichos tetragonolobus</name>
    <dbReference type="NCBI Taxonomy" id="3891"/>
    <lineage>
        <taxon>Eukaryota</taxon>
        <taxon>Viridiplantae</taxon>
        <taxon>Streptophyta</taxon>
        <taxon>Embryophyta</taxon>
        <taxon>Tracheophyta</taxon>
        <taxon>Spermatophyta</taxon>
        <taxon>Magnoliopsida</taxon>
        <taxon>eudicotyledons</taxon>
        <taxon>Gunneridae</taxon>
        <taxon>Pentapetalae</taxon>
        <taxon>rosids</taxon>
        <taxon>fabids</taxon>
        <taxon>Fabales</taxon>
        <taxon>Fabaceae</taxon>
        <taxon>Papilionoideae</taxon>
        <taxon>50 kb inversion clade</taxon>
        <taxon>NPAAA clade</taxon>
        <taxon>indigoferoid/millettioid clade</taxon>
        <taxon>Phaseoleae</taxon>
        <taxon>Psophocarpus</taxon>
    </lineage>
</organism>
<dbReference type="Gene3D" id="2.120.10.30">
    <property type="entry name" value="TolB, C-terminal domain"/>
    <property type="match status" value="1"/>
</dbReference>
<dbReference type="EMBL" id="JAYMYS010000001">
    <property type="protein sequence ID" value="KAK7411284.1"/>
    <property type="molecule type" value="Genomic_DNA"/>
</dbReference>
<accession>A0AAN9XW95</accession>
<sequence length="69" mass="7936">MLIWGLQKYHFTGASSGFKLSTTGIPQSSRWANRIHEFWLAGPKAFLQLPGRPEKIKRNSKNEFWVAMS</sequence>
<gene>
    <name evidence="1" type="ORF">VNO78_02717</name>
</gene>
<keyword evidence="2" id="KW-1185">Reference proteome</keyword>
<dbReference type="InterPro" id="IPR011042">
    <property type="entry name" value="6-blade_b-propeller_TolB-like"/>
</dbReference>
<reference evidence="1 2" key="1">
    <citation type="submission" date="2024-01" db="EMBL/GenBank/DDBJ databases">
        <title>The genomes of 5 underutilized Papilionoideae crops provide insights into root nodulation and disease resistanc.</title>
        <authorList>
            <person name="Jiang F."/>
        </authorList>
    </citation>
    <scope>NUCLEOTIDE SEQUENCE [LARGE SCALE GENOMIC DNA]</scope>
    <source>
        <strain evidence="1">DUOXIRENSHENG_FW03</strain>
        <tissue evidence="1">Leaves</tissue>
    </source>
</reference>
<proteinExistence type="predicted"/>
<evidence type="ECO:0000313" key="1">
    <source>
        <dbReference type="EMBL" id="KAK7411284.1"/>
    </source>
</evidence>
<dbReference type="Proteomes" id="UP001386955">
    <property type="component" value="Unassembled WGS sequence"/>
</dbReference>
<protein>
    <submittedName>
        <fullName evidence="1">Uncharacterized protein</fullName>
    </submittedName>
</protein>
<comment type="caution">
    <text evidence="1">The sequence shown here is derived from an EMBL/GenBank/DDBJ whole genome shotgun (WGS) entry which is preliminary data.</text>
</comment>
<name>A0AAN9XW95_PSOTE</name>